<name>C6RGC5_9BACT</name>
<dbReference type="STRING" id="553219.CAMSH0001_0578"/>
<dbReference type="AlphaFoldDB" id="C6RGC5"/>
<proteinExistence type="predicted"/>
<comment type="caution">
    <text evidence="1">The sequence shown here is derived from an EMBL/GenBank/DDBJ whole genome shotgun (WGS) entry which is preliminary data.</text>
</comment>
<dbReference type="OrthoDB" id="2066087at2"/>
<protein>
    <submittedName>
        <fullName evidence="1">Uncharacterized protein</fullName>
    </submittedName>
</protein>
<dbReference type="Proteomes" id="UP000003107">
    <property type="component" value="Unassembled WGS sequence"/>
</dbReference>
<dbReference type="GeneID" id="60990558"/>
<dbReference type="eggNOG" id="ENOG5032NTP">
    <property type="taxonomic scope" value="Bacteria"/>
</dbReference>
<sequence length="70" mass="8321">MIDSPKLDVKLWVLSEAYYSIDCDYLLSAYLQYPNYAQRPQEDFLKPYFELYLAGRQIAFERGEVVVFAR</sequence>
<dbReference type="RefSeq" id="WP_004321198.1">
    <property type="nucleotide sequence ID" value="NZ_ACVQ01000019.1"/>
</dbReference>
<keyword evidence="2" id="KW-1185">Reference proteome</keyword>
<dbReference type="EMBL" id="ACVQ01000019">
    <property type="protein sequence ID" value="EET79475.1"/>
    <property type="molecule type" value="Genomic_DNA"/>
</dbReference>
<evidence type="ECO:0000313" key="1">
    <source>
        <dbReference type="EMBL" id="EET79475.1"/>
    </source>
</evidence>
<accession>C6RGC5</accession>
<reference evidence="1 2" key="1">
    <citation type="submission" date="2009-07" db="EMBL/GenBank/DDBJ databases">
        <authorList>
            <person name="Madupu R."/>
            <person name="Sebastian Y."/>
            <person name="Durkin A.S."/>
            <person name="Torralba M."/>
            <person name="Methe B."/>
            <person name="Sutton G.G."/>
            <person name="Strausberg R.L."/>
            <person name="Nelson K.E."/>
        </authorList>
    </citation>
    <scope>NUCLEOTIDE SEQUENCE [LARGE SCALE GENOMIC DNA]</scope>
    <source>
        <strain evidence="1 2">RM3277</strain>
    </source>
</reference>
<evidence type="ECO:0000313" key="2">
    <source>
        <dbReference type="Proteomes" id="UP000003107"/>
    </source>
</evidence>
<gene>
    <name evidence="1" type="ORF">CAMSH0001_0578</name>
</gene>
<organism evidence="1 2">
    <name type="scientific">Campylobacter showae RM3277</name>
    <dbReference type="NCBI Taxonomy" id="553219"/>
    <lineage>
        <taxon>Bacteria</taxon>
        <taxon>Pseudomonadati</taxon>
        <taxon>Campylobacterota</taxon>
        <taxon>Epsilonproteobacteria</taxon>
        <taxon>Campylobacterales</taxon>
        <taxon>Campylobacteraceae</taxon>
        <taxon>Campylobacter</taxon>
    </lineage>
</organism>